<organism evidence="2 3">
    <name type="scientific">Stanieria cyanosphaera (strain ATCC 29371 / PCC 7437)</name>
    <dbReference type="NCBI Taxonomy" id="111780"/>
    <lineage>
        <taxon>Bacteria</taxon>
        <taxon>Bacillati</taxon>
        <taxon>Cyanobacteriota</taxon>
        <taxon>Cyanophyceae</taxon>
        <taxon>Pleurocapsales</taxon>
        <taxon>Dermocarpellaceae</taxon>
        <taxon>Stanieria</taxon>
    </lineage>
</organism>
<dbReference type="HOGENOM" id="CLU_203090_0_0_3"/>
<proteinExistence type="predicted"/>
<feature type="region of interest" description="Disordered" evidence="1">
    <location>
        <begin position="49"/>
        <end position="70"/>
    </location>
</feature>
<dbReference type="Pfam" id="PF26369">
    <property type="entry name" value="UPF0426"/>
    <property type="match status" value="1"/>
</dbReference>
<dbReference type="PANTHER" id="PTHR35996:SF1">
    <property type="entry name" value="OS04G0528100 PROTEIN"/>
    <property type="match status" value="1"/>
</dbReference>
<dbReference type="STRING" id="111780.Sta7437_3023"/>
<evidence type="ECO:0000313" key="2">
    <source>
        <dbReference type="EMBL" id="AFZ36541.1"/>
    </source>
</evidence>
<dbReference type="PANTHER" id="PTHR35996">
    <property type="entry name" value="OSJNBA0038O10.25 PROTEIN"/>
    <property type="match status" value="1"/>
</dbReference>
<name>K9XWT0_STAC7</name>
<gene>
    <name evidence="2" type="ordered locus">Sta7437_3023</name>
</gene>
<protein>
    <submittedName>
        <fullName evidence="2">Uncharacterized protein</fullName>
    </submittedName>
</protein>
<dbReference type="eggNOG" id="ENOG5032ZTM">
    <property type="taxonomic scope" value="Bacteria"/>
</dbReference>
<reference evidence="3" key="1">
    <citation type="journal article" date="2013" name="Proc. Natl. Acad. Sci. U.S.A.">
        <title>Improving the coverage of the cyanobacterial phylum using diversity-driven genome sequencing.</title>
        <authorList>
            <person name="Shih P.M."/>
            <person name="Wu D."/>
            <person name="Latifi A."/>
            <person name="Axen S.D."/>
            <person name="Fewer D.P."/>
            <person name="Talla E."/>
            <person name="Calteau A."/>
            <person name="Cai F."/>
            <person name="Tandeau de Marsac N."/>
            <person name="Rippka R."/>
            <person name="Herdman M."/>
            <person name="Sivonen K."/>
            <person name="Coursin T."/>
            <person name="Laurent T."/>
            <person name="Goodwin L."/>
            <person name="Nolan M."/>
            <person name="Davenport K.W."/>
            <person name="Han C.S."/>
            <person name="Rubin E.M."/>
            <person name="Eisen J.A."/>
            <person name="Woyke T."/>
            <person name="Gugger M."/>
            <person name="Kerfeld C.A."/>
        </authorList>
    </citation>
    <scope>NUCLEOTIDE SEQUENCE [LARGE SCALE GENOMIC DNA]</scope>
    <source>
        <strain evidence="3">ATCC 29371 / PCC 7437</strain>
    </source>
</reference>
<dbReference type="InterPro" id="IPR040278">
    <property type="entry name" value="UPF0426"/>
</dbReference>
<dbReference type="KEGG" id="scs:Sta7437_3023"/>
<dbReference type="AlphaFoldDB" id="K9XWT0"/>
<dbReference type="Proteomes" id="UP000010473">
    <property type="component" value="Chromosome"/>
</dbReference>
<dbReference type="EMBL" id="CP003653">
    <property type="protein sequence ID" value="AFZ36541.1"/>
    <property type="molecule type" value="Genomic_DNA"/>
</dbReference>
<dbReference type="RefSeq" id="WP_015194207.1">
    <property type="nucleotide sequence ID" value="NC_019748.1"/>
</dbReference>
<evidence type="ECO:0000313" key="3">
    <source>
        <dbReference type="Proteomes" id="UP000010473"/>
    </source>
</evidence>
<evidence type="ECO:0000256" key="1">
    <source>
        <dbReference type="SAM" id="MobiDB-lite"/>
    </source>
</evidence>
<dbReference type="OrthoDB" id="488745at2"/>
<accession>K9XWT0</accession>
<keyword evidence="3" id="KW-1185">Reference proteome</keyword>
<sequence>MFLSELSPVIQELLKQPLAFTSGFCSGLLRLDLNDEPLASWLNKQGFSNFDSNNSNHKSNQDQPQSITIE</sequence>